<organism evidence="2 3">
    <name type="scientific">Phakopsora pachyrhizi</name>
    <name type="common">Asian soybean rust disease fungus</name>
    <dbReference type="NCBI Taxonomy" id="170000"/>
    <lineage>
        <taxon>Eukaryota</taxon>
        <taxon>Fungi</taxon>
        <taxon>Dikarya</taxon>
        <taxon>Basidiomycota</taxon>
        <taxon>Pucciniomycotina</taxon>
        <taxon>Pucciniomycetes</taxon>
        <taxon>Pucciniales</taxon>
        <taxon>Phakopsoraceae</taxon>
        <taxon>Phakopsora</taxon>
    </lineage>
</organism>
<sequence length="662" mass="73822">SRRHLRASDVQPLADERREERREKGEEERKRGLTNAPLLEAVAPIAGTVSPRGVYSHLAPAKRQAKQPSRGDDDVELEVDEELGEIWTRLEERGKAIDWQSITNEDWTQLRQRERRPGAKRIDRVVIPVGGQNMTPGEISPGAQKSSQIFDSCPGRGRKMATMQCVLDWIRAGLHEDIGHKEGMAWRGDRQQWCKEELELGWGGCVEDWGVVRRILLDFTGFEEEGVAVGGAHQGQSGWSKATGATDFFKEAPDLERPMAVFKKWANVILTQKGLEFARNGDEEVRRPTNKNKKLLGGVIRVEGLVVWLGKAQTDRLVYDFRRWKPEEYEYLKSPPPSPHSVIDQNFSPITTHSLDWMDVNNGFFEVCQYAKPCAFCISNHLVCCEATRPGSKKCEACRVVKGGQKVWCNPTTKSYGFEHPIQEVPTDNFDSGIRSVLKKAGIPTGGIHILSRERAKEVSATQHAKRQRVNPSKSVETTQANLNTVANGSSSEEDGDDEDGGIDRHGNTAETEDDEYCPPIEVPNPPRGESTIATAAKYPANHPVALTSRIVSPGVRGVTPGVDDLEPWVPEGSELESKGFTHDRRLAMALLVDTHYQLGQGIRELIQGNPTKRFMKLAAVSDQMELEMGSWLEHLELNGMVPYEAWDGSKGKGRDEGDPEE</sequence>
<protein>
    <submittedName>
        <fullName evidence="2">Uncharacterized protein</fullName>
    </submittedName>
</protein>
<dbReference type="EMBL" id="CALTRL010000909">
    <property type="protein sequence ID" value="CAH7670049.1"/>
    <property type="molecule type" value="Genomic_DNA"/>
</dbReference>
<evidence type="ECO:0000313" key="3">
    <source>
        <dbReference type="Proteomes" id="UP001153365"/>
    </source>
</evidence>
<evidence type="ECO:0000313" key="2">
    <source>
        <dbReference type="EMBL" id="CAH7670049.1"/>
    </source>
</evidence>
<feature type="compositionally biased region" description="Acidic residues" evidence="1">
    <location>
        <begin position="492"/>
        <end position="501"/>
    </location>
</feature>
<feature type="non-terminal residue" evidence="2">
    <location>
        <position position="1"/>
    </location>
</feature>
<dbReference type="Proteomes" id="UP001153365">
    <property type="component" value="Unassembled WGS sequence"/>
</dbReference>
<dbReference type="AlphaFoldDB" id="A0AAV0AR45"/>
<proteinExistence type="predicted"/>
<feature type="compositionally biased region" description="Basic and acidic residues" evidence="1">
    <location>
        <begin position="14"/>
        <end position="31"/>
    </location>
</feature>
<keyword evidence="3" id="KW-1185">Reference proteome</keyword>
<feature type="region of interest" description="Disordered" evidence="1">
    <location>
        <begin position="454"/>
        <end position="532"/>
    </location>
</feature>
<accession>A0AAV0AR45</accession>
<name>A0AAV0AR45_PHAPC</name>
<comment type="caution">
    <text evidence="2">The sequence shown here is derived from an EMBL/GenBank/DDBJ whole genome shotgun (WGS) entry which is preliminary data.</text>
</comment>
<gene>
    <name evidence="2" type="ORF">PPACK8108_LOCUS4722</name>
</gene>
<feature type="region of interest" description="Disordered" evidence="1">
    <location>
        <begin position="1"/>
        <end position="35"/>
    </location>
</feature>
<feature type="compositionally biased region" description="Polar residues" evidence="1">
    <location>
        <begin position="470"/>
        <end position="488"/>
    </location>
</feature>
<reference evidence="2" key="1">
    <citation type="submission" date="2022-06" db="EMBL/GenBank/DDBJ databases">
        <authorList>
            <consortium name="SYNGENTA / RWTH Aachen University"/>
        </authorList>
    </citation>
    <scope>NUCLEOTIDE SEQUENCE</scope>
</reference>
<evidence type="ECO:0000256" key="1">
    <source>
        <dbReference type="SAM" id="MobiDB-lite"/>
    </source>
</evidence>